<evidence type="ECO:0000313" key="3">
    <source>
        <dbReference type="Proteomes" id="UP001431209"/>
    </source>
</evidence>
<protein>
    <submittedName>
        <fullName evidence="2">TATA-box-binding protein</fullName>
    </submittedName>
</protein>
<dbReference type="Proteomes" id="UP001431209">
    <property type="component" value="Unassembled WGS sequence"/>
</dbReference>
<evidence type="ECO:0000256" key="1">
    <source>
        <dbReference type="SAM" id="Phobius"/>
    </source>
</evidence>
<proteinExistence type="predicted"/>
<accession>A0AAW2ZG24</accession>
<dbReference type="AlphaFoldDB" id="A0AAW2ZG24"/>
<dbReference type="EMBL" id="JAOPGA020001432">
    <property type="protein sequence ID" value="KAL0488314.1"/>
    <property type="molecule type" value="Genomic_DNA"/>
</dbReference>
<evidence type="ECO:0000313" key="2">
    <source>
        <dbReference type="EMBL" id="KAL0488314.1"/>
    </source>
</evidence>
<reference evidence="2 3" key="1">
    <citation type="submission" date="2024-03" db="EMBL/GenBank/DDBJ databases">
        <title>The Acrasis kona genome and developmental transcriptomes reveal deep origins of eukaryotic multicellular pathways.</title>
        <authorList>
            <person name="Sheikh S."/>
            <person name="Fu C.-J."/>
            <person name="Brown M.W."/>
            <person name="Baldauf S.L."/>
        </authorList>
    </citation>
    <scope>NUCLEOTIDE SEQUENCE [LARGE SCALE GENOMIC DNA]</scope>
    <source>
        <strain evidence="2 3">ATCC MYA-3509</strain>
    </source>
</reference>
<keyword evidence="1" id="KW-0812">Transmembrane</keyword>
<keyword evidence="3" id="KW-1185">Reference proteome</keyword>
<gene>
    <name evidence="2" type="ORF">AKO1_015469</name>
</gene>
<keyword evidence="1" id="KW-0472">Membrane</keyword>
<sequence>MSSSFSSSNSRRAIIFPSTYNNTDKQFFAEFKLYTDPVRMGNYLEVWSFKNEKIFVMTSLSVTDSGNQFLSVSYNSSGNSYRKSKSCNFNMNTQYRLQLRIQQLISTITIQSDLFDTQYMNKSICTINYTPDRFSSIMTNNVLVLSQSNYAYVMDSRRFLTTMAVSNMTILFSRYGVECGSSSCESSLPSTNTGYQDSNSQTRTLLAFIIPIITLVLTGLVVVVAIIVMYLIIRRRNKIHNVKLIETESTGFEMEEHRK</sequence>
<organism evidence="2 3">
    <name type="scientific">Acrasis kona</name>
    <dbReference type="NCBI Taxonomy" id="1008807"/>
    <lineage>
        <taxon>Eukaryota</taxon>
        <taxon>Discoba</taxon>
        <taxon>Heterolobosea</taxon>
        <taxon>Tetramitia</taxon>
        <taxon>Eutetramitia</taxon>
        <taxon>Acrasidae</taxon>
        <taxon>Acrasis</taxon>
    </lineage>
</organism>
<feature type="transmembrane region" description="Helical" evidence="1">
    <location>
        <begin position="205"/>
        <end position="233"/>
    </location>
</feature>
<keyword evidence="1" id="KW-1133">Transmembrane helix</keyword>
<comment type="caution">
    <text evidence="2">The sequence shown here is derived from an EMBL/GenBank/DDBJ whole genome shotgun (WGS) entry which is preliminary data.</text>
</comment>
<name>A0AAW2ZG24_9EUKA</name>